<comment type="caution">
    <text evidence="1">The sequence shown here is derived from an EMBL/GenBank/DDBJ whole genome shotgun (WGS) entry which is preliminary data.</text>
</comment>
<protein>
    <submittedName>
        <fullName evidence="1">Glycerate kinase</fullName>
    </submittedName>
</protein>
<accession>A0ABR8AJN7</accession>
<keyword evidence="1" id="KW-0808">Transferase</keyword>
<evidence type="ECO:0000313" key="2">
    <source>
        <dbReference type="Proteomes" id="UP000658514"/>
    </source>
</evidence>
<gene>
    <name evidence="1" type="ORF">H6G24_32395</name>
</gene>
<dbReference type="Proteomes" id="UP000658514">
    <property type="component" value="Unassembled WGS sequence"/>
</dbReference>
<keyword evidence="1" id="KW-0418">Kinase</keyword>
<keyword evidence="2" id="KW-1185">Reference proteome</keyword>
<proteinExistence type="predicted"/>
<dbReference type="Gene3D" id="3.40.50.300">
    <property type="entry name" value="P-loop containing nucleotide triphosphate hydrolases"/>
    <property type="match status" value="1"/>
</dbReference>
<sequence length="343" mass="39412">MDLWLDEILTTGKASESWREKAKEAALADNLRSPAWDINPENVDEVIETRSQLLESILPAFREFCLNTLQKQPQQMLPVLWELWLPLAINIRLQRQKLAHPLIQGILGVQGTGKTTMCQGLTLILQQMGYRTLNLSLDDLYKTYSDRLLLIQQDSRLIWRGPPGTHDIDLGLNLLDGIHQSQSPVTIPRFDKSAYNGAGDRTTPEIVTDVDILLFEGWFVGVQPIDPQAFDNPPPPIITAEDREFARDMNRQLENYLPLWERLDSLIVLYPRDYHSSLTWRKQAEQQMIAAGKSGMTDTQIEEFVNYFWRSLHPELFLKPLIESPHVDLVIEINSDRTLGKIY</sequence>
<dbReference type="SUPFAM" id="SSF52540">
    <property type="entry name" value="P-loop containing nucleoside triphosphate hydrolases"/>
    <property type="match status" value="1"/>
</dbReference>
<evidence type="ECO:0000313" key="1">
    <source>
        <dbReference type="EMBL" id="MBD2200114.1"/>
    </source>
</evidence>
<dbReference type="GO" id="GO:0016301">
    <property type="term" value="F:kinase activity"/>
    <property type="evidence" value="ECO:0007669"/>
    <property type="project" value="UniProtKB-KW"/>
</dbReference>
<organism evidence="1 2">
    <name type="scientific">Calothrix parietina FACHB-288</name>
    <dbReference type="NCBI Taxonomy" id="2692896"/>
    <lineage>
        <taxon>Bacteria</taxon>
        <taxon>Bacillati</taxon>
        <taxon>Cyanobacteriota</taxon>
        <taxon>Cyanophyceae</taxon>
        <taxon>Nostocales</taxon>
        <taxon>Calotrichaceae</taxon>
        <taxon>Calothrix</taxon>
    </lineage>
</organism>
<dbReference type="InterPro" id="IPR027417">
    <property type="entry name" value="P-loop_NTPase"/>
</dbReference>
<dbReference type="EMBL" id="JACJQH010000077">
    <property type="protein sequence ID" value="MBD2200114.1"/>
    <property type="molecule type" value="Genomic_DNA"/>
</dbReference>
<dbReference type="RefSeq" id="WP_190550608.1">
    <property type="nucleotide sequence ID" value="NZ_CAWPNO010000114.1"/>
</dbReference>
<name>A0ABR8AJN7_9CYAN</name>
<reference evidence="1 2" key="1">
    <citation type="journal article" date="2020" name="ISME J.">
        <title>Comparative genomics reveals insights into cyanobacterial evolution and habitat adaptation.</title>
        <authorList>
            <person name="Chen M.Y."/>
            <person name="Teng W.K."/>
            <person name="Zhao L."/>
            <person name="Hu C.X."/>
            <person name="Zhou Y.K."/>
            <person name="Han B.P."/>
            <person name="Song L.R."/>
            <person name="Shu W.S."/>
        </authorList>
    </citation>
    <scope>NUCLEOTIDE SEQUENCE [LARGE SCALE GENOMIC DNA]</scope>
    <source>
        <strain evidence="1 2">FACHB-288</strain>
    </source>
</reference>